<evidence type="ECO:0000256" key="1">
    <source>
        <dbReference type="SAM" id="MobiDB-lite"/>
    </source>
</evidence>
<reference evidence="2" key="1">
    <citation type="submission" date="2020-02" db="EMBL/GenBank/DDBJ databases">
        <authorList>
            <person name="Meier V. D."/>
        </authorList>
    </citation>
    <scope>NUCLEOTIDE SEQUENCE</scope>
    <source>
        <strain evidence="2">AVDCRST_MAG27</strain>
    </source>
</reference>
<evidence type="ECO:0000313" key="2">
    <source>
        <dbReference type="EMBL" id="CAA9231411.1"/>
    </source>
</evidence>
<proteinExistence type="predicted"/>
<sequence length="83" mass="9156">ATRAAACIRRRPGQHPRRQPPFLPRVDGGDHGACGFRAVYRVYPHRVALVGHDVPHRRHAAADRVGPGVCPGLRARGRRRPSV</sequence>
<organism evidence="2">
    <name type="scientific">uncultured Craurococcus sp</name>
    <dbReference type="NCBI Taxonomy" id="1135998"/>
    <lineage>
        <taxon>Bacteria</taxon>
        <taxon>Pseudomonadati</taxon>
        <taxon>Pseudomonadota</taxon>
        <taxon>Alphaproteobacteria</taxon>
        <taxon>Acetobacterales</taxon>
        <taxon>Acetobacteraceae</taxon>
        <taxon>Craurococcus</taxon>
        <taxon>environmental samples</taxon>
    </lineage>
</organism>
<accession>A0A6J4HR22</accession>
<feature type="region of interest" description="Disordered" evidence="1">
    <location>
        <begin position="1"/>
        <end position="27"/>
    </location>
</feature>
<protein>
    <submittedName>
        <fullName evidence="2">Uncharacterized protein</fullName>
    </submittedName>
</protein>
<dbReference type="AlphaFoldDB" id="A0A6J4HR22"/>
<feature type="compositionally biased region" description="Basic residues" evidence="1">
    <location>
        <begin position="8"/>
        <end position="18"/>
    </location>
</feature>
<feature type="non-terminal residue" evidence="2">
    <location>
        <position position="83"/>
    </location>
</feature>
<gene>
    <name evidence="2" type="ORF">AVDCRST_MAG27-892</name>
</gene>
<dbReference type="EMBL" id="CADCTD010000042">
    <property type="protein sequence ID" value="CAA9231411.1"/>
    <property type="molecule type" value="Genomic_DNA"/>
</dbReference>
<feature type="non-terminal residue" evidence="2">
    <location>
        <position position="1"/>
    </location>
</feature>
<name>A0A6J4HR22_9PROT</name>